<organism evidence="6 7">
    <name type="scientific">Idiomarina fontislapidosi</name>
    <dbReference type="NCBI Taxonomy" id="263723"/>
    <lineage>
        <taxon>Bacteria</taxon>
        <taxon>Pseudomonadati</taxon>
        <taxon>Pseudomonadota</taxon>
        <taxon>Gammaproteobacteria</taxon>
        <taxon>Alteromonadales</taxon>
        <taxon>Idiomarinaceae</taxon>
        <taxon>Idiomarina</taxon>
    </lineage>
</organism>
<proteinExistence type="predicted"/>
<dbReference type="InterPro" id="IPR007318">
    <property type="entry name" value="Phopholipid_MeTrfase"/>
</dbReference>
<evidence type="ECO:0000256" key="4">
    <source>
        <dbReference type="ARBA" id="ARBA00023136"/>
    </source>
</evidence>
<evidence type="ECO:0000256" key="1">
    <source>
        <dbReference type="ARBA" id="ARBA00004127"/>
    </source>
</evidence>
<evidence type="ECO:0000313" key="6">
    <source>
        <dbReference type="EMBL" id="RUO57562.1"/>
    </source>
</evidence>
<gene>
    <name evidence="6" type="ORF">CWE25_03605</name>
</gene>
<evidence type="ECO:0000256" key="2">
    <source>
        <dbReference type="ARBA" id="ARBA00022692"/>
    </source>
</evidence>
<protein>
    <submittedName>
        <fullName evidence="6">Isoprenylcysteine carboxylmethyltransferase family protein</fullName>
    </submittedName>
</protein>
<accession>A0A432Y9G4</accession>
<reference evidence="7" key="1">
    <citation type="journal article" date="2018" name="Front. Microbiol.">
        <title>Genome-Based Analysis Reveals the Taxonomy and Diversity of the Family Idiomarinaceae.</title>
        <authorList>
            <person name="Liu Y."/>
            <person name="Lai Q."/>
            <person name="Shao Z."/>
        </authorList>
    </citation>
    <scope>NUCLEOTIDE SEQUENCE [LARGE SCALE GENOMIC DNA]</scope>
    <source>
        <strain evidence="7">F23</strain>
    </source>
</reference>
<keyword evidence="6" id="KW-0808">Transferase</keyword>
<feature type="transmembrane region" description="Helical" evidence="5">
    <location>
        <begin position="144"/>
        <end position="171"/>
    </location>
</feature>
<feature type="transmembrane region" description="Helical" evidence="5">
    <location>
        <begin position="84"/>
        <end position="106"/>
    </location>
</feature>
<dbReference type="Gene3D" id="1.20.120.1630">
    <property type="match status" value="1"/>
</dbReference>
<feature type="transmembrane region" description="Helical" evidence="5">
    <location>
        <begin position="12"/>
        <end position="29"/>
    </location>
</feature>
<dbReference type="AlphaFoldDB" id="A0A432Y9G4"/>
<dbReference type="GO" id="GO:0032259">
    <property type="term" value="P:methylation"/>
    <property type="evidence" value="ECO:0007669"/>
    <property type="project" value="UniProtKB-KW"/>
</dbReference>
<keyword evidence="2 5" id="KW-0812">Transmembrane</keyword>
<dbReference type="EMBL" id="PIPV01000002">
    <property type="protein sequence ID" value="RUO57562.1"/>
    <property type="molecule type" value="Genomic_DNA"/>
</dbReference>
<dbReference type="OrthoDB" id="9811969at2"/>
<evidence type="ECO:0000256" key="3">
    <source>
        <dbReference type="ARBA" id="ARBA00022989"/>
    </source>
</evidence>
<comment type="subcellular location">
    <subcellularLocation>
        <location evidence="1">Endomembrane system</location>
        <topology evidence="1">Multi-pass membrane protein</topology>
    </subcellularLocation>
</comment>
<sequence>MLSFDTLSQYFLAIYFCVIAVHYSSVALGRRARMGHPQIHTGQLFTSQWWVRQCFNFFRSAILLICVARVLWDMDAYLGRIDTLYRPVVVYLGVALMLLSLFLVSFSHAYMQAQWRSGVDPNTRHPLLVEGPFKRSRNPIFKGVIIGQIGLFLTFPSLFTLVCLVAGVTALSIQVRHEESALAISHKDIYFQYKNATPRWF</sequence>
<comment type="caution">
    <text evidence="6">The sequence shown here is derived from an EMBL/GenBank/DDBJ whole genome shotgun (WGS) entry which is preliminary data.</text>
</comment>
<name>A0A432Y9G4_9GAMM</name>
<evidence type="ECO:0000256" key="5">
    <source>
        <dbReference type="SAM" id="Phobius"/>
    </source>
</evidence>
<dbReference type="GO" id="GO:0012505">
    <property type="term" value="C:endomembrane system"/>
    <property type="evidence" value="ECO:0007669"/>
    <property type="project" value="UniProtKB-SubCell"/>
</dbReference>
<keyword evidence="7" id="KW-1185">Reference proteome</keyword>
<feature type="transmembrane region" description="Helical" evidence="5">
    <location>
        <begin position="50"/>
        <end position="72"/>
    </location>
</feature>
<dbReference type="Pfam" id="PF04191">
    <property type="entry name" value="PEMT"/>
    <property type="match status" value="1"/>
</dbReference>
<keyword evidence="3 5" id="KW-1133">Transmembrane helix</keyword>
<keyword evidence="6" id="KW-0489">Methyltransferase</keyword>
<dbReference type="RefSeq" id="WP_110573292.1">
    <property type="nucleotide sequence ID" value="NZ_PIPV01000002.1"/>
</dbReference>
<dbReference type="GO" id="GO:0008168">
    <property type="term" value="F:methyltransferase activity"/>
    <property type="evidence" value="ECO:0007669"/>
    <property type="project" value="UniProtKB-KW"/>
</dbReference>
<evidence type="ECO:0000313" key="7">
    <source>
        <dbReference type="Proteomes" id="UP000287330"/>
    </source>
</evidence>
<keyword evidence="4 5" id="KW-0472">Membrane</keyword>
<dbReference type="Proteomes" id="UP000287330">
    <property type="component" value="Unassembled WGS sequence"/>
</dbReference>